<dbReference type="AlphaFoldDB" id="A0A238L4J1"/>
<dbReference type="Proteomes" id="UP000207598">
    <property type="component" value="Unassembled WGS sequence"/>
</dbReference>
<evidence type="ECO:0000313" key="2">
    <source>
        <dbReference type="EMBL" id="SMX50003.1"/>
    </source>
</evidence>
<dbReference type="InterPro" id="IPR055259">
    <property type="entry name" value="YkvP/CgeB_Glyco_trans-like"/>
</dbReference>
<dbReference type="OrthoDB" id="8549922at2"/>
<evidence type="ECO:0000259" key="1">
    <source>
        <dbReference type="Pfam" id="PF13524"/>
    </source>
</evidence>
<dbReference type="GO" id="GO:0016757">
    <property type="term" value="F:glycosyltransferase activity"/>
    <property type="evidence" value="ECO:0007669"/>
    <property type="project" value="UniProtKB-KW"/>
</dbReference>
<sequence length="744" mass="83559">MNELDVVYVIDGRFEGGVSTAVASELDELFRHNSSIRVGLLLVRAHLLRLPWPVHGGIRAHVSSGRLRVLRPGEHWHAQLALVHHPVVFRHLPRTALPVSADRAILILHHPMFDNDGTRQYDIAEVQANTAATLAPEVLIAPVSPVVRRALGGHTSEHGAVVDEEWINLIDPDRWPFDPDRPPPNPGHVVLGRHARPHPQKWPDTWEEAAAAHLAHRPEVEFRILGAGDFLAEHYGRPMPPNWVERPFDAEGVPEFLSNLDFYVYYHSSTWLEAFGRTVLEALACGLVTVLPPHFEELFGEAAVYAAPEDVSDIIDGFLDDIDAWRAQRIRARRWVLRHHNVRHRVEDRLKLYGLREIVPVESPAIDLGRKAPVLFLSTNGIGVGHLTQQLAIADRLPKDEIQPVFASMSFSLRVARDAGYPVFYLPHHRHLDAGPEPWNRIFAEEVFDLIRHVKPALLAYDGTAVFGGLANVLREFPDMISLWVRRAMWREYHRHFLEHSDLFTGVLEPGELAGDLDHGPTREVRDDVHLVQPVLHIDPEDRHDRATARAAYGLKDGDLAVALQMGSGANFDVRDLREAVIELLMRDPRVRVLEIVSPLAAMPTRPAGTGERLIQIREFPSFRNSRALDAAIGVAGYNSFHEQILGGIPTVFVPNEAEEMDSQLTRAQWAEVMGLGLCLRARHDIGALAQTVRSILDDDERARLRNAMAALPPARGAQELAEIITDHSAMVRTDIHPERGYRR</sequence>
<organism evidence="2 3">
    <name type="scientific">Maliponia aquimaris</name>
    <dbReference type="NCBI Taxonomy" id="1673631"/>
    <lineage>
        <taxon>Bacteria</taxon>
        <taxon>Pseudomonadati</taxon>
        <taxon>Pseudomonadota</taxon>
        <taxon>Alphaproteobacteria</taxon>
        <taxon>Rhodobacterales</taxon>
        <taxon>Paracoccaceae</taxon>
        <taxon>Maliponia</taxon>
    </lineage>
</organism>
<accession>A0A238L4J1</accession>
<feature type="domain" description="Spore protein YkvP/CgeB glycosyl transferase-like" evidence="1">
    <location>
        <begin position="212"/>
        <end position="348"/>
    </location>
</feature>
<dbReference type="Pfam" id="PF13524">
    <property type="entry name" value="Glyco_trans_1_2"/>
    <property type="match status" value="1"/>
</dbReference>
<keyword evidence="3" id="KW-1185">Reference proteome</keyword>
<dbReference type="Gene3D" id="3.40.50.2000">
    <property type="entry name" value="Glycogen Phosphorylase B"/>
    <property type="match status" value="3"/>
</dbReference>
<evidence type="ECO:0000313" key="3">
    <source>
        <dbReference type="Proteomes" id="UP000207598"/>
    </source>
</evidence>
<protein>
    <submittedName>
        <fullName evidence="2">UDP-N-acetylglucosamine--N-acetylmuramyl-(Pentapeptide) pyrophosphoryl-undecaprenol N-acetylglucosamine transferase</fullName>
        <ecNumber evidence="2">2.4.1.227</ecNumber>
    </submittedName>
</protein>
<keyword evidence="2" id="KW-0328">Glycosyltransferase</keyword>
<proteinExistence type="predicted"/>
<keyword evidence="2" id="KW-0808">Transferase</keyword>
<reference evidence="2 3" key="1">
    <citation type="submission" date="2017-05" db="EMBL/GenBank/DDBJ databases">
        <authorList>
            <person name="Song R."/>
            <person name="Chenine A.L."/>
            <person name="Ruprecht R.M."/>
        </authorList>
    </citation>
    <scope>NUCLEOTIDE SEQUENCE [LARGE SCALE GENOMIC DNA]</scope>
    <source>
        <strain evidence="2 3">CECT 8898</strain>
    </source>
</reference>
<dbReference type="EMBL" id="FXYF01000019">
    <property type="protein sequence ID" value="SMX50003.1"/>
    <property type="molecule type" value="Genomic_DNA"/>
</dbReference>
<gene>
    <name evidence="2" type="primary">murG_2</name>
    <name evidence="2" type="ORF">MAA8898_04544</name>
</gene>
<name>A0A238L4J1_9RHOB</name>
<dbReference type="RefSeq" id="WP_094023276.1">
    <property type="nucleotide sequence ID" value="NZ_FXYF01000019.1"/>
</dbReference>
<dbReference type="SUPFAM" id="SSF53756">
    <property type="entry name" value="UDP-Glycosyltransferase/glycogen phosphorylase"/>
    <property type="match status" value="2"/>
</dbReference>
<dbReference type="EC" id="2.4.1.227" evidence="2"/>